<evidence type="ECO:0000256" key="2">
    <source>
        <dbReference type="SAM" id="Phobius"/>
    </source>
</evidence>
<name>A0A9N9N037_9CUCU</name>
<organism evidence="3 4">
    <name type="scientific">Ceutorhynchus assimilis</name>
    <name type="common">cabbage seed weevil</name>
    <dbReference type="NCBI Taxonomy" id="467358"/>
    <lineage>
        <taxon>Eukaryota</taxon>
        <taxon>Metazoa</taxon>
        <taxon>Ecdysozoa</taxon>
        <taxon>Arthropoda</taxon>
        <taxon>Hexapoda</taxon>
        <taxon>Insecta</taxon>
        <taxon>Pterygota</taxon>
        <taxon>Neoptera</taxon>
        <taxon>Endopterygota</taxon>
        <taxon>Coleoptera</taxon>
        <taxon>Polyphaga</taxon>
        <taxon>Cucujiformia</taxon>
        <taxon>Curculionidae</taxon>
        <taxon>Ceutorhynchinae</taxon>
        <taxon>Ceutorhynchus</taxon>
    </lineage>
</organism>
<evidence type="ECO:0000256" key="1">
    <source>
        <dbReference type="SAM" id="MobiDB-lite"/>
    </source>
</evidence>
<feature type="transmembrane region" description="Helical" evidence="2">
    <location>
        <begin position="235"/>
        <end position="253"/>
    </location>
</feature>
<evidence type="ECO:0000313" key="4">
    <source>
        <dbReference type="Proteomes" id="UP001152799"/>
    </source>
</evidence>
<feature type="region of interest" description="Disordered" evidence="1">
    <location>
        <begin position="152"/>
        <end position="176"/>
    </location>
</feature>
<dbReference type="EMBL" id="OU892285">
    <property type="protein sequence ID" value="CAG9773955.1"/>
    <property type="molecule type" value="Genomic_DNA"/>
</dbReference>
<reference evidence="3" key="1">
    <citation type="submission" date="2022-01" db="EMBL/GenBank/DDBJ databases">
        <authorList>
            <person name="King R."/>
        </authorList>
    </citation>
    <scope>NUCLEOTIDE SEQUENCE</scope>
</reference>
<dbReference type="AlphaFoldDB" id="A0A9N9N037"/>
<proteinExistence type="predicted"/>
<dbReference type="Proteomes" id="UP001152799">
    <property type="component" value="Chromosome 9"/>
</dbReference>
<gene>
    <name evidence="3" type="ORF">CEUTPL_LOCUS14339</name>
</gene>
<keyword evidence="2" id="KW-1133">Transmembrane helix</keyword>
<keyword evidence="4" id="KW-1185">Reference proteome</keyword>
<feature type="transmembrane region" description="Helical" evidence="2">
    <location>
        <begin position="202"/>
        <end position="223"/>
    </location>
</feature>
<keyword evidence="2" id="KW-0812">Transmembrane</keyword>
<evidence type="ECO:0000313" key="3">
    <source>
        <dbReference type="EMBL" id="CAG9773955.1"/>
    </source>
</evidence>
<keyword evidence="2" id="KW-0472">Membrane</keyword>
<dbReference type="OrthoDB" id="6427659at2759"/>
<sequence>MSRRASNHHQPRYTENNPYHVTTIARPQLYHHQQKIHHQRKSFTHQPQTTVDIGVSDATTTDTYYDYCAAEDRSTFLPLRESRNTDVTFSDDSGSTRLPYFEFDEESNKGRNSFSDRSFQRLQRHGIRQDELEEEPFEDRLYHEIQTPCDNGPIPVQTTNGRRPVISRTSDRPQSSMSSALTNAMVYGCGGKCQTFESVCYFLLQLIFTMGILIGVSLCIAGLVLRRSAARNLQVLVYIGIMLAMVSSLLLTIQCRAKNVAKRRIKAIQSAKRAPIQMETLNIRSNPVHLDRLPSIRENQRHLPQVHNLRPLPQRPRTMAMDEEQGVPWWRRGNVV</sequence>
<accession>A0A9N9N037</accession>
<protein>
    <submittedName>
        <fullName evidence="3">Uncharacterized protein</fullName>
    </submittedName>
</protein>